<proteinExistence type="predicted"/>
<dbReference type="EMBL" id="JXSL01000035">
    <property type="protein sequence ID" value="KIL96688.1"/>
    <property type="molecule type" value="Genomic_DNA"/>
</dbReference>
<keyword evidence="3" id="KW-1185">Reference proteome</keyword>
<reference evidence="2 3" key="1">
    <citation type="submission" date="2015-01" db="EMBL/GenBank/DDBJ databases">
        <title>Genome Sequence of Magnetospirillum magnetotacticum Strain MS-1.</title>
        <authorList>
            <person name="Marinov G.K."/>
            <person name="Smalley M.D."/>
            <person name="DeSalvo G."/>
        </authorList>
    </citation>
    <scope>NUCLEOTIDE SEQUENCE [LARGE SCALE GENOMIC DNA]</scope>
    <source>
        <strain evidence="2 3">MS-1</strain>
    </source>
</reference>
<dbReference type="PANTHER" id="PTHR34227:SF1">
    <property type="entry name" value="DIMETHYL SULFOXIDE REDUCTASE CHAPERONE-RELATED"/>
    <property type="match status" value="1"/>
</dbReference>
<dbReference type="OrthoDB" id="7849731at2"/>
<gene>
    <name evidence="2" type="ORF">CCC_01554</name>
</gene>
<evidence type="ECO:0000313" key="3">
    <source>
        <dbReference type="Proteomes" id="UP000031971"/>
    </source>
</evidence>
<dbReference type="InterPro" id="IPR050289">
    <property type="entry name" value="TorD/DmsD_chaperones"/>
</dbReference>
<dbReference type="RefSeq" id="WP_009869130.1">
    <property type="nucleotide sequence ID" value="NZ_JXSL01000035.1"/>
</dbReference>
<dbReference type="Proteomes" id="UP000031971">
    <property type="component" value="Unassembled WGS sequence"/>
</dbReference>
<evidence type="ECO:0000256" key="1">
    <source>
        <dbReference type="ARBA" id="ARBA00023186"/>
    </source>
</evidence>
<protein>
    <submittedName>
        <fullName evidence="2">Respiratory arsenate reductase cytoplasmic chaperone</fullName>
    </submittedName>
</protein>
<accession>A0A0C2YNK8</accession>
<dbReference type="Pfam" id="PF02613">
    <property type="entry name" value="Nitrate_red_del"/>
    <property type="match status" value="1"/>
</dbReference>
<dbReference type="Gene3D" id="1.10.3480.10">
    <property type="entry name" value="TorD-like"/>
    <property type="match status" value="1"/>
</dbReference>
<comment type="caution">
    <text evidence="2">The sequence shown here is derived from an EMBL/GenBank/DDBJ whole genome shotgun (WGS) entry which is preliminary data.</text>
</comment>
<keyword evidence="1" id="KW-0143">Chaperone</keyword>
<dbReference type="SUPFAM" id="SSF89155">
    <property type="entry name" value="TorD-like"/>
    <property type="match status" value="1"/>
</dbReference>
<dbReference type="PANTHER" id="PTHR34227">
    <property type="entry name" value="CHAPERONE PROTEIN YCDY"/>
    <property type="match status" value="1"/>
</dbReference>
<evidence type="ECO:0000313" key="2">
    <source>
        <dbReference type="EMBL" id="KIL96688.1"/>
    </source>
</evidence>
<dbReference type="InterPro" id="IPR036411">
    <property type="entry name" value="TorD-like_sf"/>
</dbReference>
<name>A0A0C2YNK8_PARME</name>
<dbReference type="STRING" id="272627.CCC_01554"/>
<sequence length="225" mass="25107">MDADTMTAFVRTPAADWAGLYHFLELALAHPGEDGHVYFGQADTEASALAVLAGLPSGDVVVDGAGPSFRAFFETLRRRCFEEVESDHIALFSANFPQVPCPPYGSLFTADDDGKRLEEMLAIKTFYQDSGIDVSETFDDLPDHICVELEFMQVLCFREHDAMTQGDHELAEAVRAEQARFLDRFLLPFAERLSFLALRIAPENPYSHLLGATNRLLTHHRESLP</sequence>
<dbReference type="AlphaFoldDB" id="A0A0C2YNK8"/>
<dbReference type="InterPro" id="IPR020945">
    <property type="entry name" value="DMSO/NO3_reduct_chaperone"/>
</dbReference>
<organism evidence="2 3">
    <name type="scientific">Paramagnetospirillum magnetotacticum MS-1</name>
    <dbReference type="NCBI Taxonomy" id="272627"/>
    <lineage>
        <taxon>Bacteria</taxon>
        <taxon>Pseudomonadati</taxon>
        <taxon>Pseudomonadota</taxon>
        <taxon>Alphaproteobacteria</taxon>
        <taxon>Rhodospirillales</taxon>
        <taxon>Magnetospirillaceae</taxon>
        <taxon>Paramagnetospirillum</taxon>
    </lineage>
</organism>